<dbReference type="AlphaFoldDB" id="A0A1G9XEW8"/>
<dbReference type="EMBL" id="FNET01000030">
    <property type="protein sequence ID" value="SDM95237.1"/>
    <property type="molecule type" value="Genomic_DNA"/>
</dbReference>
<evidence type="ECO:0000313" key="2">
    <source>
        <dbReference type="EMBL" id="SDM95237.1"/>
    </source>
</evidence>
<accession>A0A1G9XEW8</accession>
<sequence length="123" mass="13116">MFNTSKVKRAGLALAGTVLALAATAGTAAAAAPAGEVGAAAACGRGHFCAYSGINFTGQVIDMYKCRDQRIYWGSRGSWINNQTGGARAQFKDNAGIVRWTSDAPYADDRDADWSWVHWVRPC</sequence>
<dbReference type="RefSeq" id="WP_090014447.1">
    <property type="nucleotide sequence ID" value="NZ_FNET01000030.1"/>
</dbReference>
<evidence type="ECO:0000256" key="1">
    <source>
        <dbReference type="SAM" id="SignalP"/>
    </source>
</evidence>
<reference evidence="3" key="1">
    <citation type="submission" date="2016-10" db="EMBL/GenBank/DDBJ databases">
        <authorList>
            <person name="Varghese N."/>
            <person name="Submissions S."/>
        </authorList>
    </citation>
    <scope>NUCLEOTIDE SEQUENCE [LARGE SCALE GENOMIC DNA]</scope>
    <source>
        <strain evidence="3">DSM 44796</strain>
    </source>
</reference>
<dbReference type="Pfam" id="PF03995">
    <property type="entry name" value="Inhibitor_I36"/>
    <property type="match status" value="1"/>
</dbReference>
<protein>
    <recommendedName>
        <fullName evidence="4">Peptidase inhibitor family I36</fullName>
    </recommendedName>
</protein>
<proteinExistence type="predicted"/>
<evidence type="ECO:0008006" key="4">
    <source>
        <dbReference type="Google" id="ProtNLM"/>
    </source>
</evidence>
<dbReference type="Proteomes" id="UP000199682">
    <property type="component" value="Unassembled WGS sequence"/>
</dbReference>
<gene>
    <name evidence="2" type="ORF">SAMN04488074_13019</name>
</gene>
<name>A0A1G9XEW8_9PSEU</name>
<feature type="chain" id="PRO_5011776131" description="Peptidase inhibitor family I36" evidence="1">
    <location>
        <begin position="31"/>
        <end position="123"/>
    </location>
</feature>
<keyword evidence="1" id="KW-0732">Signal</keyword>
<feature type="signal peptide" evidence="1">
    <location>
        <begin position="1"/>
        <end position="30"/>
    </location>
</feature>
<evidence type="ECO:0000313" key="3">
    <source>
        <dbReference type="Proteomes" id="UP000199682"/>
    </source>
</evidence>
<organism evidence="2 3">
    <name type="scientific">Lentzea albidocapillata subsp. violacea</name>
    <dbReference type="NCBI Taxonomy" id="128104"/>
    <lineage>
        <taxon>Bacteria</taxon>
        <taxon>Bacillati</taxon>
        <taxon>Actinomycetota</taxon>
        <taxon>Actinomycetes</taxon>
        <taxon>Pseudonocardiales</taxon>
        <taxon>Pseudonocardiaceae</taxon>
        <taxon>Lentzea</taxon>
    </lineage>
</organism>